<dbReference type="PANTHER" id="PTHR12428">
    <property type="entry name" value="OXA1"/>
    <property type="match status" value="1"/>
</dbReference>
<evidence type="ECO:0000256" key="9">
    <source>
        <dbReference type="RuleBase" id="RU003945"/>
    </source>
</evidence>
<keyword evidence="6 10" id="KW-1133">Transmembrane helix</keyword>
<evidence type="ECO:0000256" key="4">
    <source>
        <dbReference type="ARBA" id="ARBA00022692"/>
    </source>
</evidence>
<keyword evidence="8" id="KW-0143">Chaperone</keyword>
<proteinExistence type="inferred from homology"/>
<protein>
    <recommendedName>
        <fullName evidence="11">Membrane insertase YidC/Oxa/ALB C-terminal domain-containing protein</fullName>
    </recommendedName>
</protein>
<dbReference type="InterPro" id="IPR028055">
    <property type="entry name" value="YidC/Oxa/ALB_C"/>
</dbReference>
<sequence length="242" mass="27803">MTYLYTNLIYNPLYNGFVFLSGALPFFDIGIVIILFTIIVKLILFPISKKAVRTQALMKLVEPELNSIKEKYKDDKQAQALKVMNFYKEKQINPFSSIFLLFIQIPIIFALYRIFYNGFSPVHIDLLYSFIHAPETVSTIFLGFVDVTSKSWFMAAIAAISQFFQIKLSSPVLAPRKDKPSFSDDFARNMQVQMKYVLPIMIFFISANIASALALYWITSNLFTIGQELVVRKQLVKEGLKK</sequence>
<evidence type="ECO:0000256" key="3">
    <source>
        <dbReference type="ARBA" id="ARBA00022475"/>
    </source>
</evidence>
<keyword evidence="5" id="KW-0653">Protein transport</keyword>
<keyword evidence="4 9" id="KW-0812">Transmembrane</keyword>
<evidence type="ECO:0000256" key="6">
    <source>
        <dbReference type="ARBA" id="ARBA00022989"/>
    </source>
</evidence>
<evidence type="ECO:0000313" key="12">
    <source>
        <dbReference type="EMBL" id="PJE74536.1"/>
    </source>
</evidence>
<reference evidence="13" key="1">
    <citation type="submission" date="2017-09" db="EMBL/GenBank/DDBJ databases">
        <title>Depth-based differentiation of microbial function through sediment-hosted aquifers and enrichment of novel symbionts in the deep terrestrial subsurface.</title>
        <authorList>
            <person name="Probst A.J."/>
            <person name="Ladd B."/>
            <person name="Jarett J.K."/>
            <person name="Geller-Mcgrath D.E."/>
            <person name="Sieber C.M.K."/>
            <person name="Emerson J.B."/>
            <person name="Anantharaman K."/>
            <person name="Thomas B.C."/>
            <person name="Malmstrom R."/>
            <person name="Stieglmeier M."/>
            <person name="Klingl A."/>
            <person name="Woyke T."/>
            <person name="Ryan C.M."/>
            <person name="Banfield J.F."/>
        </authorList>
    </citation>
    <scope>NUCLEOTIDE SEQUENCE [LARGE SCALE GENOMIC DNA]</scope>
</reference>
<evidence type="ECO:0000256" key="8">
    <source>
        <dbReference type="ARBA" id="ARBA00023186"/>
    </source>
</evidence>
<feature type="domain" description="Membrane insertase YidC/Oxa/ALB C-terminal" evidence="11">
    <location>
        <begin position="30"/>
        <end position="233"/>
    </location>
</feature>
<feature type="transmembrane region" description="Helical" evidence="10">
    <location>
        <begin position="20"/>
        <end position="44"/>
    </location>
</feature>
<dbReference type="InterPro" id="IPR047196">
    <property type="entry name" value="YidC_ALB_C"/>
</dbReference>
<evidence type="ECO:0000259" key="11">
    <source>
        <dbReference type="Pfam" id="PF02096"/>
    </source>
</evidence>
<gene>
    <name evidence="12" type="ORF">COV01_00685</name>
</gene>
<dbReference type="Proteomes" id="UP000228700">
    <property type="component" value="Unassembled WGS sequence"/>
</dbReference>
<dbReference type="PANTHER" id="PTHR12428:SF65">
    <property type="entry name" value="CYTOCHROME C OXIDASE ASSEMBLY PROTEIN COX18, MITOCHONDRIAL"/>
    <property type="match status" value="1"/>
</dbReference>
<keyword evidence="7 10" id="KW-0472">Membrane</keyword>
<feature type="transmembrane region" description="Helical" evidence="10">
    <location>
        <begin position="196"/>
        <end position="218"/>
    </location>
</feature>
<dbReference type="GO" id="GO:0032977">
    <property type="term" value="F:membrane insertase activity"/>
    <property type="evidence" value="ECO:0007669"/>
    <property type="project" value="InterPro"/>
</dbReference>
<keyword evidence="3" id="KW-1003">Cell membrane</keyword>
<evidence type="ECO:0000256" key="2">
    <source>
        <dbReference type="ARBA" id="ARBA00022448"/>
    </source>
</evidence>
<dbReference type="NCBIfam" id="TIGR03592">
    <property type="entry name" value="yidC_oxa1_cterm"/>
    <property type="match status" value="1"/>
</dbReference>
<evidence type="ECO:0000256" key="1">
    <source>
        <dbReference type="ARBA" id="ARBA00004651"/>
    </source>
</evidence>
<name>A0A2M8LD32_9BACT</name>
<comment type="subcellular location">
    <subcellularLocation>
        <location evidence="1">Cell membrane</location>
        <topology evidence="1">Multi-pass membrane protein</topology>
    </subcellularLocation>
    <subcellularLocation>
        <location evidence="9">Membrane</location>
        <topology evidence="9">Multi-pass membrane protein</topology>
    </subcellularLocation>
</comment>
<organism evidence="12 13">
    <name type="scientific">Candidatus Taylorbacteria bacterium CG10_big_fil_rev_8_21_14_0_10_41_48</name>
    <dbReference type="NCBI Taxonomy" id="1975024"/>
    <lineage>
        <taxon>Bacteria</taxon>
        <taxon>Candidatus Tayloriibacteriota</taxon>
    </lineage>
</organism>
<dbReference type="GO" id="GO:0005886">
    <property type="term" value="C:plasma membrane"/>
    <property type="evidence" value="ECO:0007669"/>
    <property type="project" value="UniProtKB-SubCell"/>
</dbReference>
<dbReference type="AlphaFoldDB" id="A0A2M8LD32"/>
<comment type="caution">
    <text evidence="12">The sequence shown here is derived from an EMBL/GenBank/DDBJ whole genome shotgun (WGS) entry which is preliminary data.</text>
</comment>
<accession>A0A2M8LD32</accession>
<feature type="transmembrane region" description="Helical" evidence="10">
    <location>
        <begin position="92"/>
        <end position="115"/>
    </location>
</feature>
<dbReference type="Pfam" id="PF02096">
    <property type="entry name" value="60KD_IMP"/>
    <property type="match status" value="1"/>
</dbReference>
<evidence type="ECO:0000256" key="7">
    <source>
        <dbReference type="ARBA" id="ARBA00023136"/>
    </source>
</evidence>
<dbReference type="GO" id="GO:0051205">
    <property type="term" value="P:protein insertion into membrane"/>
    <property type="evidence" value="ECO:0007669"/>
    <property type="project" value="TreeGrafter"/>
</dbReference>
<evidence type="ECO:0000313" key="13">
    <source>
        <dbReference type="Proteomes" id="UP000228700"/>
    </source>
</evidence>
<dbReference type="GO" id="GO:0015031">
    <property type="term" value="P:protein transport"/>
    <property type="evidence" value="ECO:0007669"/>
    <property type="project" value="UniProtKB-KW"/>
</dbReference>
<keyword evidence="2" id="KW-0813">Transport</keyword>
<dbReference type="InterPro" id="IPR001708">
    <property type="entry name" value="YidC/ALB3/OXA1/COX18"/>
</dbReference>
<evidence type="ECO:0000256" key="5">
    <source>
        <dbReference type="ARBA" id="ARBA00022927"/>
    </source>
</evidence>
<comment type="similarity">
    <text evidence="9">Belongs to the OXA1/ALB3/YidC family.</text>
</comment>
<dbReference type="CDD" id="cd20070">
    <property type="entry name" value="5TM_YidC_Alb3"/>
    <property type="match status" value="1"/>
</dbReference>
<dbReference type="EMBL" id="PFEQ01000001">
    <property type="protein sequence ID" value="PJE74536.1"/>
    <property type="molecule type" value="Genomic_DNA"/>
</dbReference>
<evidence type="ECO:0000256" key="10">
    <source>
        <dbReference type="SAM" id="Phobius"/>
    </source>
</evidence>